<dbReference type="Proteomes" id="UP000001312">
    <property type="component" value="Unassembled WGS sequence"/>
</dbReference>
<dbReference type="AlphaFoldDB" id="A7EAN0"/>
<reference evidence="3" key="1">
    <citation type="journal article" date="2011" name="PLoS Genet.">
        <title>Genomic analysis of the necrotrophic fungal pathogens Sclerotinia sclerotiorum and Botrytis cinerea.</title>
        <authorList>
            <person name="Amselem J."/>
            <person name="Cuomo C.A."/>
            <person name="van Kan J.A."/>
            <person name="Viaud M."/>
            <person name="Benito E.P."/>
            <person name="Couloux A."/>
            <person name="Coutinho P.M."/>
            <person name="de Vries R.P."/>
            <person name="Dyer P.S."/>
            <person name="Fillinger S."/>
            <person name="Fournier E."/>
            <person name="Gout L."/>
            <person name="Hahn M."/>
            <person name="Kohn L."/>
            <person name="Lapalu N."/>
            <person name="Plummer K.M."/>
            <person name="Pradier J.M."/>
            <person name="Quevillon E."/>
            <person name="Sharon A."/>
            <person name="Simon A."/>
            <person name="ten Have A."/>
            <person name="Tudzynski B."/>
            <person name="Tudzynski P."/>
            <person name="Wincker P."/>
            <person name="Andrew M."/>
            <person name="Anthouard V."/>
            <person name="Beever R.E."/>
            <person name="Beffa R."/>
            <person name="Benoit I."/>
            <person name="Bouzid O."/>
            <person name="Brault B."/>
            <person name="Chen Z."/>
            <person name="Choquer M."/>
            <person name="Collemare J."/>
            <person name="Cotton P."/>
            <person name="Danchin E.G."/>
            <person name="Da Silva C."/>
            <person name="Gautier A."/>
            <person name="Giraud C."/>
            <person name="Giraud T."/>
            <person name="Gonzalez C."/>
            <person name="Grossetete S."/>
            <person name="Guldener U."/>
            <person name="Henrissat B."/>
            <person name="Howlett B.J."/>
            <person name="Kodira C."/>
            <person name="Kretschmer M."/>
            <person name="Lappartient A."/>
            <person name="Leroch M."/>
            <person name="Levis C."/>
            <person name="Mauceli E."/>
            <person name="Neuveglise C."/>
            <person name="Oeser B."/>
            <person name="Pearson M."/>
            <person name="Poulain J."/>
            <person name="Poussereau N."/>
            <person name="Quesneville H."/>
            <person name="Rascle C."/>
            <person name="Schumacher J."/>
            <person name="Segurens B."/>
            <person name="Sexton A."/>
            <person name="Silva E."/>
            <person name="Sirven C."/>
            <person name="Soanes D.M."/>
            <person name="Talbot N.J."/>
            <person name="Templeton M."/>
            <person name="Yandava C."/>
            <person name="Yarden O."/>
            <person name="Zeng Q."/>
            <person name="Rollins J.A."/>
            <person name="Lebrun M.H."/>
            <person name="Dickman M."/>
        </authorList>
    </citation>
    <scope>NUCLEOTIDE SEQUENCE [LARGE SCALE GENOMIC DNA]</scope>
    <source>
        <strain evidence="3">ATCC 18683 / 1980 / Ss-1</strain>
    </source>
</reference>
<keyword evidence="3" id="KW-1185">Reference proteome</keyword>
<organism evidence="2 3">
    <name type="scientific">Sclerotinia sclerotiorum (strain ATCC 18683 / 1980 / Ss-1)</name>
    <name type="common">White mold</name>
    <name type="synonym">Whetzelinia sclerotiorum</name>
    <dbReference type="NCBI Taxonomy" id="665079"/>
    <lineage>
        <taxon>Eukaryota</taxon>
        <taxon>Fungi</taxon>
        <taxon>Dikarya</taxon>
        <taxon>Ascomycota</taxon>
        <taxon>Pezizomycotina</taxon>
        <taxon>Leotiomycetes</taxon>
        <taxon>Helotiales</taxon>
        <taxon>Sclerotiniaceae</taxon>
        <taxon>Sclerotinia</taxon>
    </lineage>
</organism>
<dbReference type="EMBL" id="CH476623">
    <property type="protein sequence ID" value="EDN99508.1"/>
    <property type="molecule type" value="Genomic_DNA"/>
</dbReference>
<proteinExistence type="predicted"/>
<evidence type="ECO:0000313" key="2">
    <source>
        <dbReference type="EMBL" id="EDN99508.1"/>
    </source>
</evidence>
<evidence type="ECO:0000313" key="3">
    <source>
        <dbReference type="Proteomes" id="UP000001312"/>
    </source>
</evidence>
<sequence length="57" mass="6368">MHASLVLREPVDSDAAKVVRADVSAIRLYKRYSQTSKKNAPNLGKQCAPEEHCKNKD</sequence>
<accession>A7EAN0</accession>
<feature type="compositionally biased region" description="Basic and acidic residues" evidence="1">
    <location>
        <begin position="48"/>
        <end position="57"/>
    </location>
</feature>
<dbReference type="GeneID" id="5492711"/>
<name>A7EAN0_SCLS1</name>
<dbReference type="HOGENOM" id="CLU_2997832_0_0_1"/>
<gene>
    <name evidence="2" type="ORF">SS1G_02362</name>
</gene>
<feature type="region of interest" description="Disordered" evidence="1">
    <location>
        <begin position="35"/>
        <end position="57"/>
    </location>
</feature>
<protein>
    <submittedName>
        <fullName evidence="2">Uncharacterized protein</fullName>
    </submittedName>
</protein>
<dbReference type="InParanoid" id="A7EAN0"/>
<evidence type="ECO:0000256" key="1">
    <source>
        <dbReference type="SAM" id="MobiDB-lite"/>
    </source>
</evidence>
<dbReference type="RefSeq" id="XP_001596146.1">
    <property type="nucleotide sequence ID" value="XM_001596096.1"/>
</dbReference>
<dbReference type="KEGG" id="ssl:SS1G_02362"/>